<keyword evidence="2" id="KW-1185">Reference proteome</keyword>
<dbReference type="AlphaFoldDB" id="A0A8H6M3U2"/>
<gene>
    <name evidence="1" type="ORF">DFP72DRAFT_848865</name>
</gene>
<reference evidence="1 2" key="1">
    <citation type="submission" date="2020-07" db="EMBL/GenBank/DDBJ databases">
        <title>Comparative genomics of pyrophilous fungi reveals a link between fire events and developmental genes.</title>
        <authorList>
            <consortium name="DOE Joint Genome Institute"/>
            <person name="Steindorff A.S."/>
            <person name="Carver A."/>
            <person name="Calhoun S."/>
            <person name="Stillman K."/>
            <person name="Liu H."/>
            <person name="Lipzen A."/>
            <person name="Pangilinan J."/>
            <person name="Labutti K."/>
            <person name="Bruns T.D."/>
            <person name="Grigoriev I.V."/>
        </authorList>
    </citation>
    <scope>NUCLEOTIDE SEQUENCE [LARGE SCALE GENOMIC DNA]</scope>
    <source>
        <strain evidence="1 2">CBS 144469</strain>
    </source>
</reference>
<evidence type="ECO:0000313" key="2">
    <source>
        <dbReference type="Proteomes" id="UP000521943"/>
    </source>
</evidence>
<proteinExistence type="predicted"/>
<organism evidence="1 2">
    <name type="scientific">Ephemerocybe angulata</name>
    <dbReference type="NCBI Taxonomy" id="980116"/>
    <lineage>
        <taxon>Eukaryota</taxon>
        <taxon>Fungi</taxon>
        <taxon>Dikarya</taxon>
        <taxon>Basidiomycota</taxon>
        <taxon>Agaricomycotina</taxon>
        <taxon>Agaricomycetes</taxon>
        <taxon>Agaricomycetidae</taxon>
        <taxon>Agaricales</taxon>
        <taxon>Agaricineae</taxon>
        <taxon>Psathyrellaceae</taxon>
        <taxon>Ephemerocybe</taxon>
    </lineage>
</organism>
<comment type="caution">
    <text evidence="1">The sequence shown here is derived from an EMBL/GenBank/DDBJ whole genome shotgun (WGS) entry which is preliminary data.</text>
</comment>
<evidence type="ECO:0000313" key="1">
    <source>
        <dbReference type="EMBL" id="KAF6753575.1"/>
    </source>
</evidence>
<protein>
    <submittedName>
        <fullName evidence="1">Uncharacterized protein</fullName>
    </submittedName>
</protein>
<accession>A0A8H6M3U2</accession>
<sequence>MGEYMGWTEARMKDVEVSGFWEWGSGAFLGTRRVFLRDVILTKTSFGISAEPSRKVWSTITLLDFLGSHTSPSTIVLVTLVTLPPVRDFSNSDGHISSRCTANRSPWHIAASLPRFNSYSEWIWGTDLAPDHDQTCCGVSRVEQLQTVGGQSKGLARDRLHIEVHGRERGARVAWPSVLSPTDVWSRQREGFLSGLMDGALSERKPEQTPLPTTISPFSRPNISDFACDKDINDRLGGSTIRVECGGEEMAVHLKLISFQIKNTLNTPQNGAVIFVRDSEMRNRPSGNSSVMERRRFITLTDIIFESINFTIEGDGTPLNLCQNAILAPASWVIMGLSGLRKT</sequence>
<dbReference type="Proteomes" id="UP000521943">
    <property type="component" value="Unassembled WGS sequence"/>
</dbReference>
<name>A0A8H6M3U2_9AGAR</name>
<dbReference type="EMBL" id="JACGCI010000038">
    <property type="protein sequence ID" value="KAF6753575.1"/>
    <property type="molecule type" value="Genomic_DNA"/>
</dbReference>